<evidence type="ECO:0000313" key="1">
    <source>
        <dbReference type="EMBL" id="GBN74500.1"/>
    </source>
</evidence>
<evidence type="ECO:0000313" key="2">
    <source>
        <dbReference type="Proteomes" id="UP000499080"/>
    </source>
</evidence>
<dbReference type="Proteomes" id="UP000499080">
    <property type="component" value="Unassembled WGS sequence"/>
</dbReference>
<dbReference type="EMBL" id="BGPR01016904">
    <property type="protein sequence ID" value="GBN74500.1"/>
    <property type="molecule type" value="Genomic_DNA"/>
</dbReference>
<accession>A0A4Y2RGK0</accession>
<comment type="caution">
    <text evidence="1">The sequence shown here is derived from an EMBL/GenBank/DDBJ whole genome shotgun (WGS) entry which is preliminary data.</text>
</comment>
<proteinExistence type="predicted"/>
<reference evidence="1 2" key="1">
    <citation type="journal article" date="2019" name="Sci. Rep.">
        <title>Orb-weaving spider Araneus ventricosus genome elucidates the spidroin gene catalogue.</title>
        <authorList>
            <person name="Kono N."/>
            <person name="Nakamura H."/>
            <person name="Ohtoshi R."/>
            <person name="Moran D.A.P."/>
            <person name="Shinohara A."/>
            <person name="Yoshida Y."/>
            <person name="Fujiwara M."/>
            <person name="Mori M."/>
            <person name="Tomita M."/>
            <person name="Arakawa K."/>
        </authorList>
    </citation>
    <scope>NUCLEOTIDE SEQUENCE [LARGE SCALE GENOMIC DNA]</scope>
</reference>
<sequence length="117" mass="13829">MTITLFVLASRDTNIIVRKQIIQSLTNILETYPDNPKAQECWLKCVFPLVQDPENTVQAKVLGVVEEKFLQNMLSDRNEEREALFLLLEKLAHGEYLPYQRYLRKAFKCWQNEKKLK</sequence>
<dbReference type="OrthoDB" id="6493628at2759"/>
<organism evidence="1 2">
    <name type="scientific">Araneus ventricosus</name>
    <name type="common">Orbweaver spider</name>
    <name type="synonym">Epeira ventricosa</name>
    <dbReference type="NCBI Taxonomy" id="182803"/>
    <lineage>
        <taxon>Eukaryota</taxon>
        <taxon>Metazoa</taxon>
        <taxon>Ecdysozoa</taxon>
        <taxon>Arthropoda</taxon>
        <taxon>Chelicerata</taxon>
        <taxon>Arachnida</taxon>
        <taxon>Araneae</taxon>
        <taxon>Araneomorphae</taxon>
        <taxon>Entelegynae</taxon>
        <taxon>Araneoidea</taxon>
        <taxon>Araneidae</taxon>
        <taxon>Araneus</taxon>
    </lineage>
</organism>
<protein>
    <recommendedName>
        <fullName evidence="3">Condensin complex subunit 1 C-terminal domain-containing protein</fullName>
    </recommendedName>
</protein>
<dbReference type="AlphaFoldDB" id="A0A4Y2RGK0"/>
<keyword evidence="2" id="KW-1185">Reference proteome</keyword>
<evidence type="ECO:0008006" key="3">
    <source>
        <dbReference type="Google" id="ProtNLM"/>
    </source>
</evidence>
<dbReference type="InterPro" id="IPR016024">
    <property type="entry name" value="ARM-type_fold"/>
</dbReference>
<dbReference type="SUPFAM" id="SSF48371">
    <property type="entry name" value="ARM repeat"/>
    <property type="match status" value="1"/>
</dbReference>
<name>A0A4Y2RGK0_ARAVE</name>
<gene>
    <name evidence="1" type="ORF">AVEN_134622_1</name>
</gene>